<organism evidence="1 2">
    <name type="scientific">Pleurodeles waltl</name>
    <name type="common">Iberian ribbed newt</name>
    <dbReference type="NCBI Taxonomy" id="8319"/>
    <lineage>
        <taxon>Eukaryota</taxon>
        <taxon>Metazoa</taxon>
        <taxon>Chordata</taxon>
        <taxon>Craniata</taxon>
        <taxon>Vertebrata</taxon>
        <taxon>Euteleostomi</taxon>
        <taxon>Amphibia</taxon>
        <taxon>Batrachia</taxon>
        <taxon>Caudata</taxon>
        <taxon>Salamandroidea</taxon>
        <taxon>Salamandridae</taxon>
        <taxon>Pleurodelinae</taxon>
        <taxon>Pleurodeles</taxon>
    </lineage>
</organism>
<sequence length="173" mass="18608">MKVAANDMQLPGLLTEAGSCRNTVIWASGPKIPGLRLPGLLAAPASYWIDDWASRPALLPLRGHLSGGDWDAWGPSGCVVAGCNPCHRPARSPQWPLSGWGLGSRSSPLLRLPGLPTIPTFNWRIEDWASRHSSQLLHVALRLRSLPRGLCGPLSGLGIGHKVCQRRGEMEGC</sequence>
<dbReference type="Proteomes" id="UP001066276">
    <property type="component" value="Chromosome 3_1"/>
</dbReference>
<evidence type="ECO:0000313" key="2">
    <source>
        <dbReference type="Proteomes" id="UP001066276"/>
    </source>
</evidence>
<keyword evidence="2" id="KW-1185">Reference proteome</keyword>
<gene>
    <name evidence="1" type="ORF">NDU88_006623</name>
</gene>
<dbReference type="AlphaFoldDB" id="A0AAV7UNA8"/>
<protein>
    <submittedName>
        <fullName evidence="1">Uncharacterized protein</fullName>
    </submittedName>
</protein>
<dbReference type="EMBL" id="JANPWB010000005">
    <property type="protein sequence ID" value="KAJ1189881.1"/>
    <property type="molecule type" value="Genomic_DNA"/>
</dbReference>
<reference evidence="1" key="1">
    <citation type="journal article" date="2022" name="bioRxiv">
        <title>Sequencing and chromosome-scale assembly of the giantPleurodeles waltlgenome.</title>
        <authorList>
            <person name="Brown T."/>
            <person name="Elewa A."/>
            <person name="Iarovenko S."/>
            <person name="Subramanian E."/>
            <person name="Araus A.J."/>
            <person name="Petzold A."/>
            <person name="Susuki M."/>
            <person name="Suzuki K.-i.T."/>
            <person name="Hayashi T."/>
            <person name="Toyoda A."/>
            <person name="Oliveira C."/>
            <person name="Osipova E."/>
            <person name="Leigh N.D."/>
            <person name="Simon A."/>
            <person name="Yun M.H."/>
        </authorList>
    </citation>
    <scope>NUCLEOTIDE SEQUENCE</scope>
    <source>
        <strain evidence="1">20211129_DDA</strain>
        <tissue evidence="1">Liver</tissue>
    </source>
</reference>
<proteinExistence type="predicted"/>
<evidence type="ECO:0000313" key="1">
    <source>
        <dbReference type="EMBL" id="KAJ1189881.1"/>
    </source>
</evidence>
<comment type="caution">
    <text evidence="1">The sequence shown here is derived from an EMBL/GenBank/DDBJ whole genome shotgun (WGS) entry which is preliminary data.</text>
</comment>
<name>A0AAV7UNA8_PLEWA</name>
<accession>A0AAV7UNA8</accession>